<name>A0ABU4K9V4_9ACTN</name>
<feature type="transmembrane region" description="Helical" evidence="7">
    <location>
        <begin position="45"/>
        <end position="71"/>
    </location>
</feature>
<feature type="transmembrane region" description="Helical" evidence="7">
    <location>
        <begin position="249"/>
        <end position="274"/>
    </location>
</feature>
<keyword evidence="5 7" id="KW-1133">Transmembrane helix</keyword>
<dbReference type="Pfam" id="PF02322">
    <property type="entry name" value="Cyt_bd_oxida_II"/>
    <property type="match status" value="1"/>
</dbReference>
<evidence type="ECO:0000313" key="8">
    <source>
        <dbReference type="EMBL" id="MDX2294554.1"/>
    </source>
</evidence>
<feature type="transmembrane region" description="Helical" evidence="7">
    <location>
        <begin position="6"/>
        <end position="33"/>
    </location>
</feature>
<dbReference type="Proteomes" id="UP001278571">
    <property type="component" value="Unassembled WGS sequence"/>
</dbReference>
<accession>A0ABU4K9V4</accession>
<comment type="subcellular location">
    <subcellularLocation>
        <location evidence="1">Cell membrane</location>
        <topology evidence="1">Multi-pass membrane protein</topology>
    </subcellularLocation>
</comment>
<evidence type="ECO:0000256" key="2">
    <source>
        <dbReference type="ARBA" id="ARBA00007543"/>
    </source>
</evidence>
<organism evidence="8 9">
    <name type="scientific">Streptomyces roseolus</name>
    <dbReference type="NCBI Taxonomy" id="67358"/>
    <lineage>
        <taxon>Bacteria</taxon>
        <taxon>Bacillati</taxon>
        <taxon>Actinomycetota</taxon>
        <taxon>Actinomycetes</taxon>
        <taxon>Kitasatosporales</taxon>
        <taxon>Streptomycetaceae</taxon>
        <taxon>Streptomyces</taxon>
    </lineage>
</organism>
<sequence>MEVFWYALTGLLLAGYLALESIDFGMGMLLPFARSERDRERARRAVVPLFLANEVWLVAFAGLLLGALPLLEGPLLTALRIPMVLVLAAWVLRDAALWFRAALPSDGWRRLWDVVLPAASLVLAMAWGTLLAALIRGLSTDGDGQPVAALSDLAHPFSLACAAVVVVGGLRQGVLFAARRLPGADPEQARLARLAGRLHWPLVGLVLLAAVTAAGVTGAPVAVTLVGVAAALGVFASERLRTAGRPGAALLLGTAPVLALPAAVGVVNGTTVLATRSGTGALTLTEAVADSASLGLLAVVVLPVLAAIAYGQVWMWRVFAPQGPRAH</sequence>
<evidence type="ECO:0000256" key="5">
    <source>
        <dbReference type="ARBA" id="ARBA00022989"/>
    </source>
</evidence>
<proteinExistence type="inferred from homology"/>
<feature type="transmembrane region" description="Helical" evidence="7">
    <location>
        <begin position="294"/>
        <end position="316"/>
    </location>
</feature>
<evidence type="ECO:0000256" key="1">
    <source>
        <dbReference type="ARBA" id="ARBA00004651"/>
    </source>
</evidence>
<feature type="transmembrane region" description="Helical" evidence="7">
    <location>
        <begin position="111"/>
        <end position="135"/>
    </location>
</feature>
<keyword evidence="9" id="KW-1185">Reference proteome</keyword>
<feature type="transmembrane region" description="Helical" evidence="7">
    <location>
        <begin position="155"/>
        <end position="178"/>
    </location>
</feature>
<evidence type="ECO:0000256" key="3">
    <source>
        <dbReference type="ARBA" id="ARBA00022475"/>
    </source>
</evidence>
<comment type="similarity">
    <text evidence="2">Belongs to the cytochrome ubiquinol oxidase subunit 2 family.</text>
</comment>
<keyword evidence="4 7" id="KW-0812">Transmembrane</keyword>
<feature type="transmembrane region" description="Helical" evidence="7">
    <location>
        <begin position="77"/>
        <end position="99"/>
    </location>
</feature>
<evidence type="ECO:0000256" key="6">
    <source>
        <dbReference type="ARBA" id="ARBA00023136"/>
    </source>
</evidence>
<protein>
    <submittedName>
        <fullName evidence="8">Cytochrome d ubiquinol oxidase subunit II</fullName>
    </submittedName>
</protein>
<evidence type="ECO:0000256" key="4">
    <source>
        <dbReference type="ARBA" id="ARBA00022692"/>
    </source>
</evidence>
<evidence type="ECO:0000313" key="9">
    <source>
        <dbReference type="Proteomes" id="UP001278571"/>
    </source>
</evidence>
<dbReference type="PANTHER" id="PTHR43141">
    <property type="entry name" value="CYTOCHROME BD2 SUBUNIT II"/>
    <property type="match status" value="1"/>
</dbReference>
<keyword evidence="6 7" id="KW-0472">Membrane</keyword>
<keyword evidence="3" id="KW-1003">Cell membrane</keyword>
<reference evidence="8 9" key="1">
    <citation type="submission" date="2023-10" db="EMBL/GenBank/DDBJ databases">
        <authorList>
            <person name="Wang X.X."/>
        </authorList>
    </citation>
    <scope>NUCLEOTIDE SEQUENCE [LARGE SCALE GENOMIC DNA]</scope>
    <source>
        <strain evidence="8 9">NBRC 12816</strain>
    </source>
</reference>
<comment type="caution">
    <text evidence="8">The sequence shown here is derived from an EMBL/GenBank/DDBJ whole genome shotgun (WGS) entry which is preliminary data.</text>
</comment>
<dbReference type="PANTHER" id="PTHR43141:SF4">
    <property type="entry name" value="CYTOCHROME BD2 SUBUNIT II"/>
    <property type="match status" value="1"/>
</dbReference>
<evidence type="ECO:0000256" key="7">
    <source>
        <dbReference type="SAM" id="Phobius"/>
    </source>
</evidence>
<dbReference type="EMBL" id="JAWJZF010000393">
    <property type="protein sequence ID" value="MDX2294554.1"/>
    <property type="molecule type" value="Genomic_DNA"/>
</dbReference>
<gene>
    <name evidence="8" type="ORF">R2363_20550</name>
</gene>
<dbReference type="RefSeq" id="WP_319010859.1">
    <property type="nucleotide sequence ID" value="NZ_JAWJZF010000393.1"/>
</dbReference>
<feature type="transmembrane region" description="Helical" evidence="7">
    <location>
        <begin position="221"/>
        <end position="237"/>
    </location>
</feature>
<dbReference type="InterPro" id="IPR003317">
    <property type="entry name" value="Cyt-d_oxidase_su2"/>
</dbReference>